<name>A0ABR2XE80_9PEZI</name>
<accession>A0ABR2XE80</accession>
<evidence type="ECO:0000313" key="2">
    <source>
        <dbReference type="Proteomes" id="UP001465668"/>
    </source>
</evidence>
<organism evidence="1 2">
    <name type="scientific">Seiridium cardinale</name>
    <dbReference type="NCBI Taxonomy" id="138064"/>
    <lineage>
        <taxon>Eukaryota</taxon>
        <taxon>Fungi</taxon>
        <taxon>Dikarya</taxon>
        <taxon>Ascomycota</taxon>
        <taxon>Pezizomycotina</taxon>
        <taxon>Sordariomycetes</taxon>
        <taxon>Xylariomycetidae</taxon>
        <taxon>Amphisphaeriales</taxon>
        <taxon>Sporocadaceae</taxon>
        <taxon>Seiridium</taxon>
    </lineage>
</organism>
<comment type="caution">
    <text evidence="1">The sequence shown here is derived from an EMBL/GenBank/DDBJ whole genome shotgun (WGS) entry which is preliminary data.</text>
</comment>
<dbReference type="EMBL" id="JARVKM010000067">
    <property type="protein sequence ID" value="KAK9772037.1"/>
    <property type="molecule type" value="Genomic_DNA"/>
</dbReference>
<keyword evidence="2" id="KW-1185">Reference proteome</keyword>
<protein>
    <recommendedName>
        <fullName evidence="3">DUF4224 domain-containing protein</fullName>
    </recommendedName>
</protein>
<dbReference type="Proteomes" id="UP001465668">
    <property type="component" value="Unassembled WGS sequence"/>
</dbReference>
<evidence type="ECO:0000313" key="1">
    <source>
        <dbReference type="EMBL" id="KAK9772037.1"/>
    </source>
</evidence>
<evidence type="ECO:0008006" key="3">
    <source>
        <dbReference type="Google" id="ProtNLM"/>
    </source>
</evidence>
<gene>
    <name evidence="1" type="ORF">SCAR479_11356</name>
</gene>
<reference evidence="1 2" key="1">
    <citation type="submission" date="2024-02" db="EMBL/GenBank/DDBJ databases">
        <title>First draft genome assembly of two strains of Seiridium cardinale.</title>
        <authorList>
            <person name="Emiliani G."/>
            <person name="Scali E."/>
        </authorList>
    </citation>
    <scope>NUCLEOTIDE SEQUENCE [LARGE SCALE GENOMIC DNA]</scope>
    <source>
        <strain evidence="1 2">BM-138-000479</strain>
    </source>
</reference>
<proteinExistence type="predicted"/>
<sequence length="77" mass="8620">MQLLHDRILERIEACEYPKTTRPSEVARGLSSDELSSLGCADWARRDGLGEAITVDRLEEVRGPIRLRKKAAVAEVD</sequence>